<comment type="caution">
    <text evidence="12">The sequence shown here is derived from an EMBL/GenBank/DDBJ whole genome shotgun (WGS) entry which is preliminary data.</text>
</comment>
<dbReference type="InterPro" id="IPR036008">
    <property type="entry name" value="Aconitase_4Fe-4S_dom"/>
</dbReference>
<evidence type="ECO:0000256" key="8">
    <source>
        <dbReference type="ARBA" id="ARBA00023501"/>
    </source>
</evidence>
<dbReference type="SUPFAM" id="SSF52016">
    <property type="entry name" value="LeuD/IlvD-like"/>
    <property type="match status" value="1"/>
</dbReference>
<dbReference type="GO" id="GO:0003994">
    <property type="term" value="F:aconitate hydratase activity"/>
    <property type="evidence" value="ECO:0007669"/>
    <property type="project" value="UniProtKB-EC"/>
</dbReference>
<dbReference type="Pfam" id="PF00330">
    <property type="entry name" value="Aconitase"/>
    <property type="match status" value="1"/>
</dbReference>
<comment type="cofactor">
    <cofactor evidence="1">
        <name>[4Fe-4S] cluster</name>
        <dbReference type="ChEBI" id="CHEBI:49883"/>
    </cofactor>
</comment>
<comment type="function">
    <text evidence="9">Catalyzes the isomerization of citrate to isocitrate via cis-aconitate.</text>
</comment>
<evidence type="ECO:0000256" key="7">
    <source>
        <dbReference type="ARBA" id="ARBA00023239"/>
    </source>
</evidence>
<evidence type="ECO:0000256" key="1">
    <source>
        <dbReference type="ARBA" id="ARBA00001966"/>
    </source>
</evidence>
<evidence type="ECO:0000256" key="4">
    <source>
        <dbReference type="ARBA" id="ARBA00022723"/>
    </source>
</evidence>
<dbReference type="GO" id="GO:0046872">
    <property type="term" value="F:metal ion binding"/>
    <property type="evidence" value="ECO:0007669"/>
    <property type="project" value="UniProtKB-KW"/>
</dbReference>
<dbReference type="Gene3D" id="6.10.190.10">
    <property type="match status" value="1"/>
</dbReference>
<protein>
    <recommendedName>
        <fullName evidence="3 9">Aconitate hydratase</fullName>
        <shortName evidence="9">Aconitase</shortName>
        <ecNumber evidence="3 9">4.2.1.3</ecNumber>
    </recommendedName>
</protein>
<dbReference type="Pfam" id="PF00694">
    <property type="entry name" value="Aconitase_C"/>
    <property type="match status" value="1"/>
</dbReference>
<dbReference type="Gene3D" id="3.20.19.10">
    <property type="entry name" value="Aconitase, domain 4"/>
    <property type="match status" value="1"/>
</dbReference>
<dbReference type="FunFam" id="3.20.19.10:FF:000001">
    <property type="entry name" value="Aconitate hydratase"/>
    <property type="match status" value="1"/>
</dbReference>
<keyword evidence="7 9" id="KW-0456">Lyase</keyword>
<evidence type="ECO:0000256" key="9">
    <source>
        <dbReference type="RuleBase" id="RU361275"/>
    </source>
</evidence>
<keyword evidence="13" id="KW-1185">Reference proteome</keyword>
<name>A0A7W6S3A0_9PROT</name>
<dbReference type="InterPro" id="IPR001030">
    <property type="entry name" value="Acoase/IPM_deHydtase_lsu_aba"/>
</dbReference>
<dbReference type="InterPro" id="IPR006249">
    <property type="entry name" value="Aconitase/IRP2"/>
</dbReference>
<dbReference type="InterPro" id="IPR015931">
    <property type="entry name" value="Acnase/IPM_dHydase_lsu_aba_1/3"/>
</dbReference>
<accession>A0A7W6S3A0</accession>
<keyword evidence="6 9" id="KW-0411">Iron-sulfur</keyword>
<dbReference type="PANTHER" id="PTHR11670">
    <property type="entry name" value="ACONITASE/IRON-RESPONSIVE ELEMENT FAMILY MEMBER"/>
    <property type="match status" value="1"/>
</dbReference>
<evidence type="ECO:0000256" key="3">
    <source>
        <dbReference type="ARBA" id="ARBA00012926"/>
    </source>
</evidence>
<feature type="domain" description="Aconitase/3-isopropylmalate dehydratase large subunit alpha/beta/alpha" evidence="10">
    <location>
        <begin position="83"/>
        <end position="581"/>
    </location>
</feature>
<dbReference type="SUPFAM" id="SSF53732">
    <property type="entry name" value="Aconitase iron-sulfur domain"/>
    <property type="match status" value="1"/>
</dbReference>
<dbReference type="AlphaFoldDB" id="A0A7W6S3A0"/>
<dbReference type="EMBL" id="JACIGI010000035">
    <property type="protein sequence ID" value="MBB4287379.1"/>
    <property type="molecule type" value="Genomic_DNA"/>
</dbReference>
<sequence length="925" mass="97474">MTERPADPSRAVARFDSGGRRRRRVDLLALVGGDPDRLARLPYTLRILLENAARTCGPGFATPAEVARLAAWTPGGAPFAVPVRVSRVLLPDSSGLPALMDLAALRSTLDRAGVDPGCVQPQVPVDVVIDHSVMVDHYGSRAALSLNVQREYERNAERYRVFKWAQGAFAGCRVVPPGMGIVHQVHLERLARVVDVAPAVSDGPPDGPPDGEEIAFPEFVLGGDSHTPMVNGLGVLGWGVGGVEAEAALLGQPYLVSVPRVVGVRLTGTLPPGSTTTDLVLTVTQRLRQVGVVGAFVEFTGPGCGHLSVPDRATIANMAPEYGATAAYFPIDDATLTYLHQTGRTAEQVALVADYGRAAGLFREADAPTPAFDAVVDIDLSAVEPSLAGPLRPQDRLPLRAVAADFRARLTRPRQDGGFGLSEAAAERRVTLALPDGSRTVQAGAVAIAAITACTNTSNPGVMLAAGLLARNAVAAGLSVPGFVKTSLAPGSRVVTAYLEASGLLAPLEALGFYLVGYGCTTCSGKSGPLPGPVARAVEDEGLLAAAVVSSNRNFEGRIHRQVRAAYLASPPLVVAYALAGRVDIDLDQEPLGHDPAGRPVFLRDLWPDPQEVAGLLTRTGDPAAYRRAYATLFDGTAQWRRLDAPTGPLYPWDPDSTYVLEPPFFADETPPLPDTIAGARVLGVFGDALTTDHIAPAGEIPEDSEAGRYLRDRGVAAGDFNAYTMRRGNHHVMARGIFAHARIHNLLVPERSGGVTRKLPEGTETSVHDAAAAYRAEGVPVIVLGGRDYGMGSSRDWAAKGPALLGVRCVLAESFERIHRANLIALGIAPLRFRDGDSRASLGLTGREVYRLDGLHAAMEAGVSVTVRATRPDGESVTFETELVLAAPVEAETLRAGGLFRRVRDGLMAAKTPAPGVALRPAVG</sequence>
<dbReference type="NCBIfam" id="NF006757">
    <property type="entry name" value="PRK09277.1"/>
    <property type="match status" value="1"/>
</dbReference>
<dbReference type="Proteomes" id="UP000555728">
    <property type="component" value="Unassembled WGS sequence"/>
</dbReference>
<dbReference type="NCBIfam" id="NF009520">
    <property type="entry name" value="PRK12881.1"/>
    <property type="match status" value="1"/>
</dbReference>
<keyword evidence="9" id="KW-0004">4Fe-4S</keyword>
<evidence type="ECO:0000313" key="12">
    <source>
        <dbReference type="EMBL" id="MBB4287379.1"/>
    </source>
</evidence>
<dbReference type="EC" id="4.2.1.3" evidence="3 9"/>
<evidence type="ECO:0000313" key="13">
    <source>
        <dbReference type="Proteomes" id="UP000555728"/>
    </source>
</evidence>
<evidence type="ECO:0000256" key="2">
    <source>
        <dbReference type="ARBA" id="ARBA00007185"/>
    </source>
</evidence>
<dbReference type="InterPro" id="IPR000573">
    <property type="entry name" value="AconitaseA/IPMdHydase_ssu_swvl"/>
</dbReference>
<dbReference type="GO" id="GO:0051539">
    <property type="term" value="F:4 iron, 4 sulfur cluster binding"/>
    <property type="evidence" value="ECO:0007669"/>
    <property type="project" value="UniProtKB-KW"/>
</dbReference>
<feature type="domain" description="Aconitase A/isopropylmalate dehydratase small subunit swivel" evidence="11">
    <location>
        <begin position="709"/>
        <end position="836"/>
    </location>
</feature>
<dbReference type="PRINTS" id="PR00415">
    <property type="entry name" value="ACONITASE"/>
</dbReference>
<dbReference type="NCBIfam" id="TIGR01341">
    <property type="entry name" value="aconitase_1"/>
    <property type="match status" value="1"/>
</dbReference>
<organism evidence="12 13">
    <name type="scientific">Roseospira goensis</name>
    <dbReference type="NCBI Taxonomy" id="391922"/>
    <lineage>
        <taxon>Bacteria</taxon>
        <taxon>Pseudomonadati</taxon>
        <taxon>Pseudomonadota</taxon>
        <taxon>Alphaproteobacteria</taxon>
        <taxon>Rhodospirillales</taxon>
        <taxon>Rhodospirillaceae</taxon>
        <taxon>Roseospira</taxon>
    </lineage>
</organism>
<dbReference type="Gene3D" id="3.30.499.10">
    <property type="entry name" value="Aconitase, domain 3"/>
    <property type="match status" value="2"/>
</dbReference>
<keyword evidence="5 9" id="KW-0408">Iron</keyword>
<gene>
    <name evidence="12" type="ORF">GGD88_003126</name>
</gene>
<dbReference type="RefSeq" id="WP_184437067.1">
    <property type="nucleotide sequence ID" value="NZ_JACIGI010000035.1"/>
</dbReference>
<comment type="catalytic activity">
    <reaction evidence="8 9">
        <text>citrate = D-threo-isocitrate</text>
        <dbReference type="Rhea" id="RHEA:10336"/>
        <dbReference type="ChEBI" id="CHEBI:15562"/>
        <dbReference type="ChEBI" id="CHEBI:16947"/>
        <dbReference type="EC" id="4.2.1.3"/>
    </reaction>
</comment>
<reference evidence="12 13" key="1">
    <citation type="submission" date="2020-08" db="EMBL/GenBank/DDBJ databases">
        <title>Genome sequencing of Purple Non-Sulfur Bacteria from various extreme environments.</title>
        <authorList>
            <person name="Mayer M."/>
        </authorList>
    </citation>
    <scope>NUCLEOTIDE SEQUENCE [LARGE SCALE GENOMIC DNA]</scope>
    <source>
        <strain evidence="12 13">JA135</strain>
    </source>
</reference>
<comment type="similarity">
    <text evidence="2 9">Belongs to the aconitase/IPM isomerase family.</text>
</comment>
<proteinExistence type="inferred from homology"/>
<dbReference type="InterPro" id="IPR015928">
    <property type="entry name" value="Aconitase/3IPM_dehydase_swvl"/>
</dbReference>
<evidence type="ECO:0000259" key="10">
    <source>
        <dbReference type="Pfam" id="PF00330"/>
    </source>
</evidence>
<keyword evidence="4" id="KW-0479">Metal-binding</keyword>
<evidence type="ECO:0000256" key="6">
    <source>
        <dbReference type="ARBA" id="ARBA00023014"/>
    </source>
</evidence>
<evidence type="ECO:0000256" key="5">
    <source>
        <dbReference type="ARBA" id="ARBA00023004"/>
    </source>
</evidence>
<evidence type="ECO:0000259" key="11">
    <source>
        <dbReference type="Pfam" id="PF00694"/>
    </source>
</evidence>